<accession>A0A3S2VL82</accession>
<dbReference type="SMART" id="SM00458">
    <property type="entry name" value="RICIN"/>
    <property type="match status" value="1"/>
</dbReference>
<proteinExistence type="predicted"/>
<dbReference type="AlphaFoldDB" id="A0A3S2VL82"/>
<gene>
    <name evidence="3" type="ORF">EOT10_01495</name>
</gene>
<dbReference type="SUPFAM" id="SSF50370">
    <property type="entry name" value="Ricin B-like lectins"/>
    <property type="match status" value="1"/>
</dbReference>
<dbReference type="InterPro" id="IPR021862">
    <property type="entry name" value="DUF3472"/>
</dbReference>
<evidence type="ECO:0000313" key="4">
    <source>
        <dbReference type="Proteomes" id="UP000283128"/>
    </source>
</evidence>
<dbReference type="OrthoDB" id="6017904at2"/>
<reference evidence="3 4" key="1">
    <citation type="submission" date="2019-01" db="EMBL/GenBank/DDBJ databases">
        <title>Genome sequences of Streptomyces and Rhizobium isolates collected from root and soil.</title>
        <authorList>
            <person name="Chhettri S."/>
            <person name="Sevigny J.L."/>
            <person name="Sen A."/>
            <person name="Ennis N."/>
            <person name="Tisa L."/>
        </authorList>
    </citation>
    <scope>NUCLEOTIDE SEQUENCE [LARGE SCALE GENOMIC DNA]</scope>
    <source>
        <strain evidence="3 4">San01</strain>
    </source>
</reference>
<comment type="caution">
    <text evidence="3">The sequence shown here is derived from an EMBL/GenBank/DDBJ whole genome shotgun (WGS) entry which is preliminary data.</text>
</comment>
<dbReference type="InterPro" id="IPR035992">
    <property type="entry name" value="Ricin_B-like_lectins"/>
</dbReference>
<dbReference type="Pfam" id="PF00652">
    <property type="entry name" value="Ricin_B_lectin"/>
    <property type="match status" value="1"/>
</dbReference>
<keyword evidence="4" id="KW-1185">Reference proteome</keyword>
<evidence type="ECO:0000313" key="3">
    <source>
        <dbReference type="EMBL" id="RVU28584.1"/>
    </source>
</evidence>
<dbReference type="PROSITE" id="PS50231">
    <property type="entry name" value="RICIN_B_LECTIN"/>
    <property type="match status" value="1"/>
</dbReference>
<organism evidence="3 4">
    <name type="scientific">Streptomyces antnestii</name>
    <dbReference type="NCBI Taxonomy" id="2494256"/>
    <lineage>
        <taxon>Bacteria</taxon>
        <taxon>Bacillati</taxon>
        <taxon>Actinomycetota</taxon>
        <taxon>Actinomycetes</taxon>
        <taxon>Kitasatosporales</taxon>
        <taxon>Streptomycetaceae</taxon>
        <taxon>Streptomyces</taxon>
    </lineage>
</organism>
<dbReference type="Proteomes" id="UP000283128">
    <property type="component" value="Unassembled WGS sequence"/>
</dbReference>
<evidence type="ECO:0000259" key="2">
    <source>
        <dbReference type="SMART" id="SM00458"/>
    </source>
</evidence>
<protein>
    <recommendedName>
        <fullName evidence="2">Ricin B lectin domain-containing protein</fullName>
    </recommendedName>
</protein>
<dbReference type="Gene3D" id="2.80.10.50">
    <property type="match status" value="2"/>
</dbReference>
<name>A0A3S2VL82_9ACTN</name>
<sequence length="433" mass="45277">MQVIARFRACEITQVGPIAPRVHGHAPEVHAQASPPRSTLLSSTCQQSPPSPTVQEELVHRFRSFRSVCVTAVVAVAACLGLAAPAQATGQTPGTYTNYGFPSGTSTLTDATWGTTVEADPGRGNVFWSHQFGFDNSVGGYIGQQRWRTGTGMFLFSLWGSTAAKAGSSGTYCQTFDESGTGYTCRYNQRFTAGHHYTYRIAPDTTAGWYKATITDTTAGTSFVLGSLQVGTGARISAGGMVDWVEYFDWNSNSATCEDEPYSRARFDLPTGTTASGSTVTASVGSTSTSSTCTQYAKVTQVPGGSVHDDATGNSASGDITGIGGKCADITGGSSADGTPLELWTCTGGNNQNWVLSHDGTVRALYKCVTVSGSSIQLSTCNGSAAQQWQHSGSTLVNQGKCLDAEGGSSADGTRLIAYTCTGGTNQRWTTPS</sequence>
<dbReference type="Pfam" id="PF11958">
    <property type="entry name" value="DUF3472"/>
    <property type="match status" value="1"/>
</dbReference>
<evidence type="ECO:0000256" key="1">
    <source>
        <dbReference type="SAM" id="MobiDB-lite"/>
    </source>
</evidence>
<feature type="domain" description="Ricin B lectin" evidence="2">
    <location>
        <begin position="317"/>
        <end position="432"/>
    </location>
</feature>
<dbReference type="InterPro" id="IPR000772">
    <property type="entry name" value="Ricin_B_lectin"/>
</dbReference>
<dbReference type="EMBL" id="RZYA01000001">
    <property type="protein sequence ID" value="RVU28584.1"/>
    <property type="molecule type" value="Genomic_DNA"/>
</dbReference>
<feature type="region of interest" description="Disordered" evidence="1">
    <location>
        <begin position="27"/>
        <end position="49"/>
    </location>
</feature>